<dbReference type="GO" id="GO:0016592">
    <property type="term" value="C:mediator complex"/>
    <property type="evidence" value="ECO:0007669"/>
    <property type="project" value="InterPro"/>
</dbReference>
<keyword evidence="6 7" id="KW-0539">Nucleus</keyword>
<evidence type="ECO:0000256" key="3">
    <source>
        <dbReference type="ARBA" id="ARBA00023015"/>
    </source>
</evidence>
<feature type="region of interest" description="Disordered" evidence="8">
    <location>
        <begin position="1"/>
        <end position="96"/>
    </location>
</feature>
<evidence type="ECO:0000256" key="2">
    <source>
        <dbReference type="ARBA" id="ARBA00006210"/>
    </source>
</evidence>
<dbReference type="EMBL" id="LFZN01000010">
    <property type="protein sequence ID" value="KXT05808.1"/>
    <property type="molecule type" value="Genomic_DNA"/>
</dbReference>
<feature type="compositionally biased region" description="Polar residues" evidence="8">
    <location>
        <begin position="52"/>
        <end position="88"/>
    </location>
</feature>
<comment type="subcellular location">
    <subcellularLocation>
        <location evidence="1 7">Nucleus</location>
    </subcellularLocation>
</comment>
<dbReference type="OrthoDB" id="5310959at2759"/>
<dbReference type="STRING" id="321146.A0A139HTM7"/>
<comment type="caution">
    <text evidence="10">The sequence shown here is derived from an EMBL/GenBank/DDBJ whole genome shotgun (WGS) entry which is preliminary data.</text>
</comment>
<feature type="compositionally biased region" description="Pro residues" evidence="8">
    <location>
        <begin position="1"/>
        <end position="12"/>
    </location>
</feature>
<gene>
    <name evidence="10" type="ORF">AC578_1095</name>
</gene>
<dbReference type="GO" id="GO:0045944">
    <property type="term" value="P:positive regulation of transcription by RNA polymerase II"/>
    <property type="evidence" value="ECO:0007669"/>
    <property type="project" value="UniProtKB-ARBA"/>
</dbReference>
<dbReference type="AlphaFoldDB" id="A0A139HTM7"/>
<dbReference type="Pfam" id="PF10744">
    <property type="entry name" value="Med1"/>
    <property type="match status" value="1"/>
</dbReference>
<keyword evidence="3 7" id="KW-0805">Transcription regulation</keyword>
<evidence type="ECO:0000256" key="4">
    <source>
        <dbReference type="ARBA" id="ARBA00023159"/>
    </source>
</evidence>
<sequence length="711" mass="75803">MATPTPSNPPTQPSSASKKPTGHVTTPSNRGIASPAPRSVPSPAATRKDQSGKTPVNHPTASSHSGSKTLGGTPMVQSLSQTGMNVGSSPGGGHMSFGTPLHGLGVDLGSATPGQLNVPTPLLQSVGMAPTMSEIMHGVGKRNEDEERRLKMRSVLNTIGQRKGRSCEESIARVASRVGLDISIDDGNNSKVGSRTIAMAGSSKVLVDVELQNHAASEVKVSLMGSEALMAQQEAASKVLLQDLAVPNGILLNAHLDKFAANLNKLATLDKLSTEAYGGVDCFEAITGIYTSLKKLYEMEKDAVKTLKKFSVSEADRRAEHEVLCKRSGRPSVHQGGKIGLSLAYWSIESATGDQDDMAMQVDGDEGSEQAGEDAKGIWSLDIEVENSPAGLYPSLRLSDAWLPEFFELPSAESGEGIPWQEPPPTYTSNPATDKNDAMAVEPQRLPDLRFIAKFDPPLVVPLQTAMNILNVIGAQPPSTNIFPAYHYAVLNVPSIKQASPQDIRAEKKVLSVHGFDETETTHCYNLDLSQIPLSMKLERLPFSHPRQLIELLPTLRQWASTGALLHGSFGDDPTKSRIDAATTSMNGTHIDTAESPVADSAIELGGLMEDEPATSSALQVDMGFATAPNPTISVAYTDPDSAAVVNVAAQILPNADVLVGDNSDPMVEPNDNDNMDVSEEQNAQAKKFARALEVCGDLGVWIEWMRKSRT</sequence>
<reference evidence="10 11" key="1">
    <citation type="submission" date="2015-07" db="EMBL/GenBank/DDBJ databases">
        <title>Comparative genomics of the Sigatoka disease complex on banana suggests a link between parallel evolutionary changes in Pseudocercospora fijiensis and Pseudocercospora eumusae and increased virulence on the banana host.</title>
        <authorList>
            <person name="Chang T.-C."/>
            <person name="Salvucci A."/>
            <person name="Crous P.W."/>
            <person name="Stergiopoulos I."/>
        </authorList>
    </citation>
    <scope>NUCLEOTIDE SEQUENCE [LARGE SCALE GENOMIC DNA]</scope>
    <source>
        <strain evidence="10 11">CBS 114824</strain>
    </source>
</reference>
<proteinExistence type="inferred from homology"/>
<evidence type="ECO:0000256" key="8">
    <source>
        <dbReference type="SAM" id="MobiDB-lite"/>
    </source>
</evidence>
<dbReference type="InterPro" id="IPR019680">
    <property type="entry name" value="Mediator_Med1"/>
</dbReference>
<comment type="function">
    <text evidence="7">Component of the Mediator complex, a coactivator involved in the regulated transcription of nearly all RNA polymerase II-dependent genes. Mediator functions as a bridge to convey information from gene-specific regulatory proteins to the basal RNA polymerase II transcription machinery. Mediator is recruited to promoters by direct interactions with regulatory proteins and serves as a scaffold for the assembly of a functional preinitiation complex with RNA polymerase II and the general transcription factors.</text>
</comment>
<name>A0A139HTM7_9PEZI</name>
<feature type="compositionally biased region" description="Low complexity" evidence="8">
    <location>
        <begin position="33"/>
        <end position="45"/>
    </location>
</feature>
<dbReference type="Proteomes" id="UP000070133">
    <property type="component" value="Unassembled WGS sequence"/>
</dbReference>
<dbReference type="PANTHER" id="PTHR35041:SF4">
    <property type="entry name" value="MEDIATOR OF RNA POLYMERASE II TRANSCRIPTION SUBUNIT 1"/>
    <property type="match status" value="1"/>
</dbReference>
<keyword evidence="11" id="KW-1185">Reference proteome</keyword>
<organism evidence="10 11">
    <name type="scientific">Pseudocercospora eumusae</name>
    <dbReference type="NCBI Taxonomy" id="321146"/>
    <lineage>
        <taxon>Eukaryota</taxon>
        <taxon>Fungi</taxon>
        <taxon>Dikarya</taxon>
        <taxon>Ascomycota</taxon>
        <taxon>Pezizomycotina</taxon>
        <taxon>Dothideomycetes</taxon>
        <taxon>Dothideomycetidae</taxon>
        <taxon>Mycosphaerellales</taxon>
        <taxon>Mycosphaerellaceae</taxon>
        <taxon>Pseudocercospora</taxon>
    </lineage>
</organism>
<keyword evidence="5 7" id="KW-0804">Transcription</keyword>
<evidence type="ECO:0000256" key="5">
    <source>
        <dbReference type="ARBA" id="ARBA00023163"/>
    </source>
</evidence>
<dbReference type="PANTHER" id="PTHR35041">
    <property type="entry name" value="MEDIATOR OF RNA POLYMERASE II TRANSCRIPTION SUBUNIT 1"/>
    <property type="match status" value="1"/>
</dbReference>
<dbReference type="GO" id="GO:0003712">
    <property type="term" value="F:transcription coregulator activity"/>
    <property type="evidence" value="ECO:0007669"/>
    <property type="project" value="InterPro"/>
</dbReference>
<evidence type="ECO:0000256" key="6">
    <source>
        <dbReference type="ARBA" id="ARBA00023242"/>
    </source>
</evidence>
<keyword evidence="4 7" id="KW-0010">Activator</keyword>
<evidence type="ECO:0000256" key="1">
    <source>
        <dbReference type="ARBA" id="ARBA00004123"/>
    </source>
</evidence>
<evidence type="ECO:0000313" key="11">
    <source>
        <dbReference type="Proteomes" id="UP000070133"/>
    </source>
</evidence>
<evidence type="ECO:0000259" key="9">
    <source>
        <dbReference type="Pfam" id="PF10744"/>
    </source>
</evidence>
<accession>A0A139HTM7</accession>
<comment type="similarity">
    <text evidence="2 7">Belongs to the Mediator complex subunit 1 family.</text>
</comment>
<evidence type="ECO:0000313" key="10">
    <source>
        <dbReference type="EMBL" id="KXT05808.1"/>
    </source>
</evidence>
<feature type="domain" description="Mediator complex subunit Med1" evidence="9">
    <location>
        <begin position="155"/>
        <end position="570"/>
    </location>
</feature>
<evidence type="ECO:0000256" key="7">
    <source>
        <dbReference type="RuleBase" id="RU364059"/>
    </source>
</evidence>
<protein>
    <recommendedName>
        <fullName evidence="7">Mediator of RNA polymerase II transcription subunit 1</fullName>
    </recommendedName>
    <alternativeName>
        <fullName evidence="7">Mediator complex subunit 1</fullName>
    </alternativeName>
</protein>